<reference evidence="2" key="1">
    <citation type="journal article" date="2020" name="Microb. Genom.">
        <title>Genetic diversity of clinical and environmental Mucorales isolates obtained from an investigation of mucormycosis cases among solid organ transplant recipients.</title>
        <authorList>
            <person name="Nguyen M.H."/>
            <person name="Kaul D."/>
            <person name="Muto C."/>
            <person name="Cheng S.J."/>
            <person name="Richter R.A."/>
            <person name="Bruno V.M."/>
            <person name="Liu G."/>
            <person name="Beyhan S."/>
            <person name="Sundermann A.J."/>
            <person name="Mounaud S."/>
            <person name="Pasculle A.W."/>
            <person name="Nierman W.C."/>
            <person name="Driscoll E."/>
            <person name="Cumbie R."/>
            <person name="Clancy C.J."/>
            <person name="Dupont C.L."/>
        </authorList>
    </citation>
    <scope>NUCLEOTIDE SEQUENCE</scope>
    <source>
        <strain evidence="1">GL11</strain>
        <strain evidence="2">GL16</strain>
    </source>
</reference>
<dbReference type="Proteomes" id="UP000717996">
    <property type="component" value="Unassembled WGS sequence"/>
</dbReference>
<protein>
    <submittedName>
        <fullName evidence="2">Uncharacterized protein</fullName>
    </submittedName>
</protein>
<evidence type="ECO:0000313" key="2">
    <source>
        <dbReference type="EMBL" id="KAG1537876.1"/>
    </source>
</evidence>
<sequence>MPDVVDQPITQFIQLSSKLSLIPECTLKHSDGHLITFQCCIHQEDRLSYWLLKPMMEQEEQQQLMMPSIIGLNCYGTIEQVHNNSHFKQPMYELIGRPIMTFIYHDDVQILCGHLSAVLHQRALDHPVCLRWSNQYDFSLEESISYDWMSFTFISSYNRPICIVRPLRSCGIDKHSLLCDVILYIQEMIEYSKSYVKEYIGFITSYLLNQDNLIGYFIKSNSITKKSIGLIEFILGQ</sequence>
<evidence type="ECO:0000313" key="4">
    <source>
        <dbReference type="Proteomes" id="UP000717996"/>
    </source>
</evidence>
<proteinExistence type="predicted"/>
<dbReference type="EMBL" id="JAANQT010004418">
    <property type="protein sequence ID" value="KAG1299163.1"/>
    <property type="molecule type" value="Genomic_DNA"/>
</dbReference>
<dbReference type="OMA" id="FQVCIHQ"/>
<evidence type="ECO:0000313" key="3">
    <source>
        <dbReference type="Proteomes" id="UP000716291"/>
    </source>
</evidence>
<accession>A0A9P6Y2A5</accession>
<name>A0A9P6Y2A5_RHIOR</name>
<evidence type="ECO:0000313" key="1">
    <source>
        <dbReference type="EMBL" id="KAG1299163.1"/>
    </source>
</evidence>
<dbReference type="Proteomes" id="UP000716291">
    <property type="component" value="Unassembled WGS sequence"/>
</dbReference>
<keyword evidence="3" id="KW-1185">Reference proteome</keyword>
<organism evidence="2 4">
    <name type="scientific">Rhizopus oryzae</name>
    <name type="common">Mucormycosis agent</name>
    <name type="synonym">Rhizopus arrhizus var. delemar</name>
    <dbReference type="NCBI Taxonomy" id="64495"/>
    <lineage>
        <taxon>Eukaryota</taxon>
        <taxon>Fungi</taxon>
        <taxon>Fungi incertae sedis</taxon>
        <taxon>Mucoromycota</taxon>
        <taxon>Mucoromycotina</taxon>
        <taxon>Mucoromycetes</taxon>
        <taxon>Mucorales</taxon>
        <taxon>Mucorineae</taxon>
        <taxon>Rhizopodaceae</taxon>
        <taxon>Rhizopus</taxon>
    </lineage>
</organism>
<dbReference type="EMBL" id="JAANIT010002008">
    <property type="protein sequence ID" value="KAG1537876.1"/>
    <property type="molecule type" value="Genomic_DNA"/>
</dbReference>
<comment type="caution">
    <text evidence="2">The sequence shown here is derived from an EMBL/GenBank/DDBJ whole genome shotgun (WGS) entry which is preliminary data.</text>
</comment>
<gene>
    <name evidence="2" type="ORF">G6F51_010111</name>
    <name evidence="1" type="ORF">G6F64_012894</name>
</gene>
<dbReference type="OrthoDB" id="1057137at2759"/>
<dbReference type="AlphaFoldDB" id="A0A9P6Y2A5"/>